<dbReference type="EMBL" id="CP123504">
    <property type="protein sequence ID" value="WGM00737.1"/>
    <property type="molecule type" value="Genomic_DNA"/>
</dbReference>
<sequence>MATINNNVHQRPLANTHDAAPVVKSTAAKKSEAVNKIEIQTLPKTQPAAKQSTDGVKLAAPKLDLINASQLLSTATQMMDCIALLVKAQQQVRQSNDAVASNQATAAAESQKKQAQEMDKNSDWQLALSIVSGVLNFGMTALSAISTFKANKTQQQKNTLQQSINERTELVKTKTSQLKDKTLSVKQKDNLKVEIAKLKDLNKADNLQLKTLNDASAASQKWFDLANSALQQGSSFVDKFSSAKEIKTQQTVTQEQAKENSAQQVQQKSRNETDYLNGLTTKLNQLMIQLSQGQSQALRAATPAA</sequence>
<dbReference type="NCBIfam" id="NF038055">
    <property type="entry name" value="T3SS_SctB_pilot"/>
    <property type="match status" value="1"/>
</dbReference>
<dbReference type="Proteomes" id="UP001177595">
    <property type="component" value="Chromosome"/>
</dbReference>
<dbReference type="AlphaFoldDB" id="A0AA95GVC8"/>
<evidence type="ECO:0000256" key="1">
    <source>
        <dbReference type="SAM" id="MobiDB-lite"/>
    </source>
</evidence>
<gene>
    <name evidence="3" type="primary">sctB</name>
    <name evidence="2" type="ORF">QE207_11785</name>
    <name evidence="3" type="ORF">QE210_12855</name>
</gene>
<evidence type="ECO:0000313" key="3">
    <source>
        <dbReference type="EMBL" id="WGM00737.1"/>
    </source>
</evidence>
<evidence type="ECO:0000313" key="2">
    <source>
        <dbReference type="EMBL" id="WGL94403.1"/>
    </source>
</evidence>
<name>A0AA95GVC8_9GAMM</name>
<dbReference type="Proteomes" id="UP001177597">
    <property type="component" value="Chromosome"/>
</dbReference>
<protein>
    <submittedName>
        <fullName evidence="3">Type III secretion system translocon subunit SctB</fullName>
    </submittedName>
</protein>
<dbReference type="InterPro" id="IPR008898">
    <property type="entry name" value="YopD-like"/>
</dbReference>
<feature type="region of interest" description="Disordered" evidence="1">
    <location>
        <begin position="1"/>
        <end position="27"/>
    </location>
</feature>
<organism evidence="3 4">
    <name type="scientific">Arsenophonus nasoniae</name>
    <name type="common">son-killer infecting Nasonia vitripennis</name>
    <dbReference type="NCBI Taxonomy" id="638"/>
    <lineage>
        <taxon>Bacteria</taxon>
        <taxon>Pseudomonadati</taxon>
        <taxon>Pseudomonadota</taxon>
        <taxon>Gammaproteobacteria</taxon>
        <taxon>Enterobacterales</taxon>
        <taxon>Morganellaceae</taxon>
        <taxon>Arsenophonus</taxon>
    </lineage>
</organism>
<reference evidence="3" key="1">
    <citation type="submission" date="2023-04" db="EMBL/GenBank/DDBJ databases">
        <title>Genome dynamics across the evolutionary transition to endosymbiosis.</title>
        <authorList>
            <person name="Siozios S."/>
            <person name="Nadal-Jimenez P."/>
            <person name="Azagi T."/>
            <person name="Sprong H."/>
            <person name="Frost C.L."/>
            <person name="Parratt S.R."/>
            <person name="Taylor G."/>
            <person name="Brettell L."/>
            <person name="Lew K.C."/>
            <person name="Croft L."/>
            <person name="King K.C."/>
            <person name="Brockhurst M.A."/>
            <person name="Hypsa V."/>
            <person name="Novakova E."/>
            <person name="Darby A.C."/>
            <person name="Hurst G.D.D."/>
        </authorList>
    </citation>
    <scope>NUCLEOTIDE SEQUENCE</scope>
    <source>
        <strain evidence="2">AIh</strain>
        <strain evidence="3">APv</strain>
    </source>
</reference>
<dbReference type="EMBL" id="CP123498">
    <property type="protein sequence ID" value="WGL94403.1"/>
    <property type="molecule type" value="Genomic_DNA"/>
</dbReference>
<proteinExistence type="predicted"/>
<evidence type="ECO:0000313" key="4">
    <source>
        <dbReference type="Proteomes" id="UP001177595"/>
    </source>
</evidence>
<dbReference type="RefSeq" id="WP_280624290.1">
    <property type="nucleotide sequence ID" value="NZ_CP123498.1"/>
</dbReference>
<dbReference type="Pfam" id="PF05844">
    <property type="entry name" value="YopD"/>
    <property type="match status" value="1"/>
</dbReference>
<accession>A0AA95GVC8</accession>